<accession>A0AAD7HL75</accession>
<dbReference type="PROSITE" id="PS51746">
    <property type="entry name" value="PPM_2"/>
    <property type="match status" value="1"/>
</dbReference>
<dbReference type="CDD" id="cd00143">
    <property type="entry name" value="PP2Cc"/>
    <property type="match status" value="1"/>
</dbReference>
<proteinExistence type="predicted"/>
<gene>
    <name evidence="2" type="ORF">B0H16DRAFT_1737856</name>
</gene>
<feature type="domain" description="PPM-type phosphatase" evidence="1">
    <location>
        <begin position="4"/>
        <end position="364"/>
    </location>
</feature>
<reference evidence="2" key="1">
    <citation type="submission" date="2023-03" db="EMBL/GenBank/DDBJ databases">
        <title>Massive genome expansion in bonnet fungi (Mycena s.s.) driven by repeated elements and novel gene families across ecological guilds.</title>
        <authorList>
            <consortium name="Lawrence Berkeley National Laboratory"/>
            <person name="Harder C.B."/>
            <person name="Miyauchi S."/>
            <person name="Viragh M."/>
            <person name="Kuo A."/>
            <person name="Thoen E."/>
            <person name="Andreopoulos B."/>
            <person name="Lu D."/>
            <person name="Skrede I."/>
            <person name="Drula E."/>
            <person name="Henrissat B."/>
            <person name="Morin E."/>
            <person name="Kohler A."/>
            <person name="Barry K."/>
            <person name="LaButti K."/>
            <person name="Morin E."/>
            <person name="Salamov A."/>
            <person name="Lipzen A."/>
            <person name="Mereny Z."/>
            <person name="Hegedus B."/>
            <person name="Baldrian P."/>
            <person name="Stursova M."/>
            <person name="Weitz H."/>
            <person name="Taylor A."/>
            <person name="Grigoriev I.V."/>
            <person name="Nagy L.G."/>
            <person name="Martin F."/>
            <person name="Kauserud H."/>
        </authorList>
    </citation>
    <scope>NUCLEOTIDE SEQUENCE</scope>
    <source>
        <strain evidence="2">CBHHK182m</strain>
    </source>
</reference>
<dbReference type="Proteomes" id="UP001215598">
    <property type="component" value="Unassembled WGS sequence"/>
</dbReference>
<dbReference type="Gene3D" id="3.60.40.10">
    <property type="entry name" value="PPM-type phosphatase domain"/>
    <property type="match status" value="1"/>
</dbReference>
<evidence type="ECO:0000313" key="2">
    <source>
        <dbReference type="EMBL" id="KAJ7722352.1"/>
    </source>
</evidence>
<keyword evidence="3" id="KW-1185">Reference proteome</keyword>
<sequence length="365" mass="40394">MDSISAVAENLSDGFSIHHAELPSKGEDRTVILPFQQGTIIAIFDGHCGSQLSDYSAETLPLLLSERLRDGVDVAAVMRDTMEEFDASLLEPVLALFDKDEDWSNEVWLETEKEVCPRIGSSSKDERYQAGLRATIGSTVLLAFLDQHRRNLWVASLGDCDAVCGRRNADGKRAPIFLNDRHNCENADEVERILRNHPNENYAIQDGALLGTLRVTRALGDHQLKAPLHLATRILPHFTPARLEAEEISGFSNWTPPYMLSTPTVRHHEVLPGDIFLLASDGLRDILLGVPDARKFDVLLALASGEHEHVTAALGHQCIPAADGDNIAKRVIENALFGADHRKKARELRKTAQRDDISLVVVEIK</sequence>
<dbReference type="GO" id="GO:0004722">
    <property type="term" value="F:protein serine/threonine phosphatase activity"/>
    <property type="evidence" value="ECO:0007669"/>
    <property type="project" value="InterPro"/>
</dbReference>
<dbReference type="PANTHER" id="PTHR13832:SF827">
    <property type="entry name" value="PROTEIN PHOSPHATASE 1L"/>
    <property type="match status" value="1"/>
</dbReference>
<dbReference type="SUPFAM" id="SSF81606">
    <property type="entry name" value="PP2C-like"/>
    <property type="match status" value="1"/>
</dbReference>
<evidence type="ECO:0000313" key="3">
    <source>
        <dbReference type="Proteomes" id="UP001215598"/>
    </source>
</evidence>
<name>A0AAD7HL75_9AGAR</name>
<dbReference type="InterPro" id="IPR001932">
    <property type="entry name" value="PPM-type_phosphatase-like_dom"/>
</dbReference>
<protein>
    <submittedName>
        <fullName evidence="2">Phosphatase 2C-like domain-containing protein</fullName>
    </submittedName>
</protein>
<dbReference type="Pfam" id="PF00481">
    <property type="entry name" value="PP2C"/>
    <property type="match status" value="1"/>
</dbReference>
<organism evidence="2 3">
    <name type="scientific">Mycena metata</name>
    <dbReference type="NCBI Taxonomy" id="1033252"/>
    <lineage>
        <taxon>Eukaryota</taxon>
        <taxon>Fungi</taxon>
        <taxon>Dikarya</taxon>
        <taxon>Basidiomycota</taxon>
        <taxon>Agaricomycotina</taxon>
        <taxon>Agaricomycetes</taxon>
        <taxon>Agaricomycetidae</taxon>
        <taxon>Agaricales</taxon>
        <taxon>Marasmiineae</taxon>
        <taxon>Mycenaceae</taxon>
        <taxon>Mycena</taxon>
    </lineage>
</organism>
<comment type="caution">
    <text evidence="2">The sequence shown here is derived from an EMBL/GenBank/DDBJ whole genome shotgun (WGS) entry which is preliminary data.</text>
</comment>
<dbReference type="EMBL" id="JARKIB010000221">
    <property type="protein sequence ID" value="KAJ7722352.1"/>
    <property type="molecule type" value="Genomic_DNA"/>
</dbReference>
<dbReference type="InterPro" id="IPR015655">
    <property type="entry name" value="PP2C"/>
</dbReference>
<dbReference type="SMART" id="SM00332">
    <property type="entry name" value="PP2Cc"/>
    <property type="match status" value="1"/>
</dbReference>
<dbReference type="PANTHER" id="PTHR13832">
    <property type="entry name" value="PROTEIN PHOSPHATASE 2C"/>
    <property type="match status" value="1"/>
</dbReference>
<evidence type="ECO:0000259" key="1">
    <source>
        <dbReference type="PROSITE" id="PS51746"/>
    </source>
</evidence>
<dbReference type="InterPro" id="IPR036457">
    <property type="entry name" value="PPM-type-like_dom_sf"/>
</dbReference>
<dbReference type="AlphaFoldDB" id="A0AAD7HL75"/>